<comment type="caution">
    <text evidence="1">The sequence shown here is derived from an EMBL/GenBank/DDBJ whole genome shotgun (WGS) entry which is preliminary data.</text>
</comment>
<dbReference type="EMBL" id="JYDU01000158">
    <property type="protein sequence ID" value="KRX90674.1"/>
    <property type="molecule type" value="Genomic_DNA"/>
</dbReference>
<proteinExistence type="predicted"/>
<sequence length="87" mass="10004">LEHGLQGCHSISASKCWHGLSSHMCLNDNFIDCLEITCNFFGEFSHPVHTLPSTVSTRSKKQDLYFVCPICMVLLRMIDFPYYFLDI</sequence>
<evidence type="ECO:0000313" key="1">
    <source>
        <dbReference type="EMBL" id="KRX90674.1"/>
    </source>
</evidence>
<gene>
    <name evidence="1" type="ORF">T4E_1344</name>
</gene>
<dbReference type="Proteomes" id="UP000054815">
    <property type="component" value="Unassembled WGS sequence"/>
</dbReference>
<accession>A0A0V0XRZ9</accession>
<feature type="non-terminal residue" evidence="1">
    <location>
        <position position="1"/>
    </location>
</feature>
<organism evidence="1 2">
    <name type="scientific">Trichinella pseudospiralis</name>
    <name type="common">Parasitic roundworm</name>
    <dbReference type="NCBI Taxonomy" id="6337"/>
    <lineage>
        <taxon>Eukaryota</taxon>
        <taxon>Metazoa</taxon>
        <taxon>Ecdysozoa</taxon>
        <taxon>Nematoda</taxon>
        <taxon>Enoplea</taxon>
        <taxon>Dorylaimia</taxon>
        <taxon>Trichinellida</taxon>
        <taxon>Trichinellidae</taxon>
        <taxon>Trichinella</taxon>
    </lineage>
</organism>
<reference evidence="1 2" key="1">
    <citation type="submission" date="2015-01" db="EMBL/GenBank/DDBJ databases">
        <title>Evolution of Trichinella species and genotypes.</title>
        <authorList>
            <person name="Korhonen P.K."/>
            <person name="Edoardo P."/>
            <person name="Giuseppe L.R."/>
            <person name="Gasser R.B."/>
        </authorList>
    </citation>
    <scope>NUCLEOTIDE SEQUENCE [LARGE SCALE GENOMIC DNA]</scope>
    <source>
        <strain evidence="1">ISS141</strain>
    </source>
</reference>
<dbReference type="AlphaFoldDB" id="A0A0V0XRZ9"/>
<name>A0A0V0XRZ9_TRIPS</name>
<evidence type="ECO:0000313" key="2">
    <source>
        <dbReference type="Proteomes" id="UP000054815"/>
    </source>
</evidence>
<protein>
    <submittedName>
        <fullName evidence="1">Uncharacterized protein</fullName>
    </submittedName>
</protein>